<dbReference type="Proteomes" id="UP000027138">
    <property type="component" value="Unassembled WGS sequence"/>
</dbReference>
<keyword evidence="3" id="KW-1185">Reference proteome</keyword>
<evidence type="ECO:0000313" key="3">
    <source>
        <dbReference type="Proteomes" id="UP000027138"/>
    </source>
</evidence>
<reference evidence="2 3" key="1">
    <citation type="journal article" date="2014" name="PLoS ONE">
        <title>Global Analysis of Gene Expression Profiles in Physic Nut (Jatropha curcas L.) Seedlings Exposed to Salt Stress.</title>
        <authorList>
            <person name="Zhang L."/>
            <person name="Zhang C."/>
            <person name="Wu P."/>
            <person name="Chen Y."/>
            <person name="Li M."/>
            <person name="Jiang H."/>
            <person name="Wu G."/>
        </authorList>
    </citation>
    <scope>NUCLEOTIDE SEQUENCE [LARGE SCALE GENOMIC DNA]</scope>
    <source>
        <strain evidence="3">cv. GZQX0401</strain>
        <tissue evidence="2">Young leaves</tissue>
    </source>
</reference>
<gene>
    <name evidence="2" type="ORF">JCGZ_11788</name>
</gene>
<protein>
    <recommendedName>
        <fullName evidence="4">Rx N-terminal domain-containing protein</fullName>
    </recommendedName>
</protein>
<dbReference type="EMBL" id="KK914632">
    <property type="protein sequence ID" value="KDP31412.1"/>
    <property type="molecule type" value="Genomic_DNA"/>
</dbReference>
<sequence length="77" mass="8956">MTKFFRVEALEKWVEELAAFIEKNVIVGEPTIIPKWQEAKKRIEALEEKAVKMQTMLFELNRSIEALRLTSATMEAT</sequence>
<dbReference type="AlphaFoldDB" id="A0A067K5L2"/>
<organism evidence="2 3">
    <name type="scientific">Jatropha curcas</name>
    <name type="common">Barbados nut</name>
    <dbReference type="NCBI Taxonomy" id="180498"/>
    <lineage>
        <taxon>Eukaryota</taxon>
        <taxon>Viridiplantae</taxon>
        <taxon>Streptophyta</taxon>
        <taxon>Embryophyta</taxon>
        <taxon>Tracheophyta</taxon>
        <taxon>Spermatophyta</taxon>
        <taxon>Magnoliopsida</taxon>
        <taxon>eudicotyledons</taxon>
        <taxon>Gunneridae</taxon>
        <taxon>Pentapetalae</taxon>
        <taxon>rosids</taxon>
        <taxon>fabids</taxon>
        <taxon>Malpighiales</taxon>
        <taxon>Euphorbiaceae</taxon>
        <taxon>Crotonoideae</taxon>
        <taxon>Jatropheae</taxon>
        <taxon>Jatropha</taxon>
    </lineage>
</organism>
<feature type="coiled-coil region" evidence="1">
    <location>
        <begin position="36"/>
        <end position="63"/>
    </location>
</feature>
<evidence type="ECO:0000256" key="1">
    <source>
        <dbReference type="SAM" id="Coils"/>
    </source>
</evidence>
<evidence type="ECO:0000313" key="2">
    <source>
        <dbReference type="EMBL" id="KDP31412.1"/>
    </source>
</evidence>
<name>A0A067K5L2_JATCU</name>
<proteinExistence type="predicted"/>
<accession>A0A067K5L2</accession>
<evidence type="ECO:0008006" key="4">
    <source>
        <dbReference type="Google" id="ProtNLM"/>
    </source>
</evidence>
<keyword evidence="1" id="KW-0175">Coiled coil</keyword>